<dbReference type="InterPro" id="IPR004839">
    <property type="entry name" value="Aminotransferase_I/II_large"/>
</dbReference>
<dbReference type="Gene3D" id="3.90.1150.10">
    <property type="entry name" value="Aspartate Aminotransferase, domain 1"/>
    <property type="match status" value="1"/>
</dbReference>
<evidence type="ECO:0000256" key="1">
    <source>
        <dbReference type="ARBA" id="ARBA00001933"/>
    </source>
</evidence>
<comment type="caution">
    <text evidence="7">The sequence shown here is derived from an EMBL/GenBank/DDBJ whole genome shotgun (WGS) entry which is preliminary data.</text>
</comment>
<dbReference type="InterPro" id="IPR015422">
    <property type="entry name" value="PyrdxlP-dep_Trfase_small"/>
</dbReference>
<dbReference type="EC" id="2.3.1.47" evidence="2"/>
<dbReference type="InterPro" id="IPR015424">
    <property type="entry name" value="PyrdxlP-dep_Trfase"/>
</dbReference>
<evidence type="ECO:0000259" key="6">
    <source>
        <dbReference type="Pfam" id="PF00155"/>
    </source>
</evidence>
<comment type="cofactor">
    <cofactor evidence="1">
        <name>pyridoxal 5'-phosphate</name>
        <dbReference type="ChEBI" id="CHEBI:597326"/>
    </cofactor>
</comment>
<dbReference type="SUPFAM" id="SSF53383">
    <property type="entry name" value="PLP-dependent transferases"/>
    <property type="match status" value="1"/>
</dbReference>
<dbReference type="InterPro" id="IPR015421">
    <property type="entry name" value="PyrdxlP-dep_Trfase_major"/>
</dbReference>
<evidence type="ECO:0000256" key="3">
    <source>
        <dbReference type="ARBA" id="ARBA00022679"/>
    </source>
</evidence>
<dbReference type="Gene3D" id="3.40.640.10">
    <property type="entry name" value="Type I PLP-dependent aspartate aminotransferase-like (Major domain)"/>
    <property type="match status" value="1"/>
</dbReference>
<sequence length="393" mass="42790">MYHFSVAETHGVVHLAAEDQRLDGRIVTVGGREMVNFSSCGYTGLEMHQGLKDAVAEAVQRYGTQFSTTRAFLSAPQYAEAEAALTTLFGRPAAISASTTMGNLSAIPTLVGPGDAMILDAQVHRSVRMAARLTEAPIRTVPHNSLEVLERRVRELSAEYDRVWFMADGLYSMFGDFSPVGELGDLAERYEKLWLYFDDAHSISWTGRNGRGHVLDRLSPAALEKTVVVGSLNKAFGIAGGVMTFPTDELRHQVFSLGLPMIFSGPVPPPMLAGIVASARLHLSGEVAERQQRVVDRIRFFNREAVGYGLPLLNESESPIRYVVTGRDIESTATLVRRLQESGYFVNAASYPAVPAKRSGLRATITVHQTQDDILGLVQAIAKWLAGGAGQGR</sequence>
<evidence type="ECO:0000256" key="5">
    <source>
        <dbReference type="ARBA" id="ARBA00047715"/>
    </source>
</evidence>
<evidence type="ECO:0000313" key="7">
    <source>
        <dbReference type="EMBL" id="GAA3577802.1"/>
    </source>
</evidence>
<organism evidence="7 8">
    <name type="scientific">Kribbella ginsengisoli</name>
    <dbReference type="NCBI Taxonomy" id="363865"/>
    <lineage>
        <taxon>Bacteria</taxon>
        <taxon>Bacillati</taxon>
        <taxon>Actinomycetota</taxon>
        <taxon>Actinomycetes</taxon>
        <taxon>Propionibacteriales</taxon>
        <taxon>Kribbellaceae</taxon>
        <taxon>Kribbella</taxon>
    </lineage>
</organism>
<accession>A0ABP6Y5K0</accession>
<dbReference type="InterPro" id="IPR050087">
    <property type="entry name" value="AON_synthase_class-II"/>
</dbReference>
<evidence type="ECO:0000313" key="8">
    <source>
        <dbReference type="Proteomes" id="UP001501222"/>
    </source>
</evidence>
<evidence type="ECO:0000256" key="4">
    <source>
        <dbReference type="ARBA" id="ARBA00022898"/>
    </source>
</evidence>
<evidence type="ECO:0000256" key="2">
    <source>
        <dbReference type="ARBA" id="ARBA00013187"/>
    </source>
</evidence>
<dbReference type="Proteomes" id="UP001501222">
    <property type="component" value="Unassembled WGS sequence"/>
</dbReference>
<keyword evidence="4" id="KW-0663">Pyridoxal phosphate</keyword>
<gene>
    <name evidence="7" type="ORF">GCM10022235_54770</name>
</gene>
<dbReference type="Pfam" id="PF00155">
    <property type="entry name" value="Aminotran_1_2"/>
    <property type="match status" value="1"/>
</dbReference>
<dbReference type="PANTHER" id="PTHR13693">
    <property type="entry name" value="CLASS II AMINOTRANSFERASE/8-AMINO-7-OXONONANOATE SYNTHASE"/>
    <property type="match status" value="1"/>
</dbReference>
<comment type="catalytic activity">
    <reaction evidence="5">
        <text>6-carboxyhexanoyl-[ACP] + L-alanine + H(+) = (8S)-8-amino-7-oxononanoate + holo-[ACP] + CO2</text>
        <dbReference type="Rhea" id="RHEA:42288"/>
        <dbReference type="Rhea" id="RHEA-COMP:9685"/>
        <dbReference type="Rhea" id="RHEA-COMP:9955"/>
        <dbReference type="ChEBI" id="CHEBI:15378"/>
        <dbReference type="ChEBI" id="CHEBI:16526"/>
        <dbReference type="ChEBI" id="CHEBI:57972"/>
        <dbReference type="ChEBI" id="CHEBI:64479"/>
        <dbReference type="ChEBI" id="CHEBI:78846"/>
        <dbReference type="ChEBI" id="CHEBI:149468"/>
        <dbReference type="EC" id="2.3.1.47"/>
    </reaction>
</comment>
<keyword evidence="8" id="KW-1185">Reference proteome</keyword>
<proteinExistence type="predicted"/>
<keyword evidence="3" id="KW-0808">Transferase</keyword>
<dbReference type="EMBL" id="BAABAA010000007">
    <property type="protein sequence ID" value="GAA3577802.1"/>
    <property type="molecule type" value="Genomic_DNA"/>
</dbReference>
<reference evidence="8" key="1">
    <citation type="journal article" date="2019" name="Int. J. Syst. Evol. Microbiol.">
        <title>The Global Catalogue of Microorganisms (GCM) 10K type strain sequencing project: providing services to taxonomists for standard genome sequencing and annotation.</title>
        <authorList>
            <consortium name="The Broad Institute Genomics Platform"/>
            <consortium name="The Broad Institute Genome Sequencing Center for Infectious Disease"/>
            <person name="Wu L."/>
            <person name="Ma J."/>
        </authorList>
    </citation>
    <scope>NUCLEOTIDE SEQUENCE [LARGE SCALE GENOMIC DNA]</scope>
    <source>
        <strain evidence="8">JCM 16928</strain>
    </source>
</reference>
<name>A0ABP6Y5K0_9ACTN</name>
<feature type="domain" description="Aminotransferase class I/classII large" evidence="6">
    <location>
        <begin position="33"/>
        <end position="379"/>
    </location>
</feature>
<protein>
    <recommendedName>
        <fullName evidence="2">8-amino-7-oxononanoate synthase</fullName>
        <ecNumber evidence="2">2.3.1.47</ecNumber>
    </recommendedName>
</protein>
<dbReference type="PANTHER" id="PTHR13693:SF100">
    <property type="entry name" value="8-AMINO-7-OXONONANOATE SYNTHASE"/>
    <property type="match status" value="1"/>
</dbReference>